<proteinExistence type="predicted"/>
<accession>A0A0C9MXG6</accession>
<dbReference type="Proteomes" id="UP000032025">
    <property type="component" value="Unassembled WGS sequence"/>
</dbReference>
<evidence type="ECO:0000256" key="1">
    <source>
        <dbReference type="SAM" id="MobiDB-lite"/>
    </source>
</evidence>
<sequence>MGHERLGHGDHSSRKIKGPPLIGAAVAAANLMRPAPKSKVWDHKVLETGRAANSLSP</sequence>
<dbReference type="EMBL" id="BBJS01000003">
    <property type="protein sequence ID" value="GAN12074.1"/>
    <property type="molecule type" value="Genomic_DNA"/>
</dbReference>
<evidence type="ECO:0000313" key="2">
    <source>
        <dbReference type="EMBL" id="GAN12074.1"/>
    </source>
</evidence>
<evidence type="ECO:0000313" key="3">
    <source>
        <dbReference type="Proteomes" id="UP000032025"/>
    </source>
</evidence>
<reference evidence="2 3" key="1">
    <citation type="submission" date="2014-08" db="EMBL/GenBank/DDBJ databases">
        <title>Whole genome shotgun sequence of Sphingomonas paucimobilis NBRC 13935.</title>
        <authorList>
            <person name="Hosoyama A."/>
            <person name="Hashimoto M."/>
            <person name="Hosoyama Y."/>
            <person name="Noguchi M."/>
            <person name="Uohara A."/>
            <person name="Ohji S."/>
            <person name="Katano-Makiyama Y."/>
            <person name="Ichikawa N."/>
            <person name="Kimura A."/>
            <person name="Yamazoe A."/>
            <person name="Fujita N."/>
        </authorList>
    </citation>
    <scope>NUCLEOTIDE SEQUENCE [LARGE SCALE GENOMIC DNA]</scope>
    <source>
        <strain evidence="2 3">NBRC 13935</strain>
    </source>
</reference>
<keyword evidence="3" id="KW-1185">Reference proteome</keyword>
<dbReference type="AlphaFoldDB" id="A0A0C9MXG6"/>
<organism evidence="2 3">
    <name type="scientific">Sphingomonas paucimobilis NBRC 13935</name>
    <dbReference type="NCBI Taxonomy" id="1219050"/>
    <lineage>
        <taxon>Bacteria</taxon>
        <taxon>Pseudomonadati</taxon>
        <taxon>Pseudomonadota</taxon>
        <taxon>Alphaproteobacteria</taxon>
        <taxon>Sphingomonadales</taxon>
        <taxon>Sphingomonadaceae</taxon>
        <taxon>Sphingomonas</taxon>
    </lineage>
</organism>
<protein>
    <submittedName>
        <fullName evidence="2">DNA, contig: SP603</fullName>
    </submittedName>
</protein>
<feature type="compositionally biased region" description="Basic and acidic residues" evidence="1">
    <location>
        <begin position="1"/>
        <end position="13"/>
    </location>
</feature>
<comment type="caution">
    <text evidence="2">The sequence shown here is derived from an EMBL/GenBank/DDBJ whole genome shotgun (WGS) entry which is preliminary data.</text>
</comment>
<name>A0A0C9MXG6_SPHPI</name>
<feature type="region of interest" description="Disordered" evidence="1">
    <location>
        <begin position="1"/>
        <end position="21"/>
    </location>
</feature>
<gene>
    <name evidence="2" type="ORF">SP6_03_00100</name>
</gene>